<dbReference type="FunFam" id="3.30.470.30:FF:000002">
    <property type="entry name" value="DNA ligase"/>
    <property type="match status" value="1"/>
</dbReference>
<dbReference type="PROSITE" id="PS00697">
    <property type="entry name" value="DNA_LIGASE_A1"/>
    <property type="match status" value="1"/>
</dbReference>
<keyword evidence="5" id="KW-0235">DNA replication</keyword>
<comment type="caution">
    <text evidence="18">The sequence shown here is derived from an EMBL/GenBank/DDBJ whole genome shotgun (WGS) entry which is preliminary data.</text>
</comment>
<comment type="subcellular location">
    <subcellularLocation>
        <location evidence="1">Nucleus</location>
    </subcellularLocation>
</comment>
<evidence type="ECO:0000256" key="1">
    <source>
        <dbReference type="ARBA" id="ARBA00004123"/>
    </source>
</evidence>
<keyword evidence="9 14" id="KW-0233">DNA recombination</keyword>
<dbReference type="GO" id="GO:0051301">
    <property type="term" value="P:cell division"/>
    <property type="evidence" value="ECO:0007669"/>
    <property type="project" value="UniProtKB-KW"/>
</dbReference>
<proteinExistence type="inferred from homology"/>
<name>A0AAV8UZN0_9RHOD</name>
<feature type="compositionally biased region" description="Basic and acidic residues" evidence="16">
    <location>
        <begin position="102"/>
        <end position="114"/>
    </location>
</feature>
<keyword evidence="11" id="KW-0539">Nucleus</keyword>
<dbReference type="GO" id="GO:0005524">
    <property type="term" value="F:ATP binding"/>
    <property type="evidence" value="ECO:0007669"/>
    <property type="project" value="UniProtKB-KW"/>
</dbReference>
<dbReference type="InterPro" id="IPR050191">
    <property type="entry name" value="ATP-dep_DNA_ligase"/>
</dbReference>
<dbReference type="InterPro" id="IPR036599">
    <property type="entry name" value="DNA_ligase_N_sf"/>
</dbReference>
<evidence type="ECO:0000256" key="16">
    <source>
        <dbReference type="SAM" id="MobiDB-lite"/>
    </source>
</evidence>
<feature type="compositionally biased region" description="Polar residues" evidence="16">
    <location>
        <begin position="1"/>
        <end position="13"/>
    </location>
</feature>
<dbReference type="NCBIfam" id="TIGR00574">
    <property type="entry name" value="dnl1"/>
    <property type="match status" value="1"/>
</dbReference>
<dbReference type="InterPro" id="IPR012340">
    <property type="entry name" value="NA-bd_OB-fold"/>
</dbReference>
<dbReference type="GO" id="GO:0003677">
    <property type="term" value="F:DNA binding"/>
    <property type="evidence" value="ECO:0007669"/>
    <property type="project" value="InterPro"/>
</dbReference>
<dbReference type="CDD" id="cd07900">
    <property type="entry name" value="Adenylation_DNA_ligase_I_Euk"/>
    <property type="match status" value="1"/>
</dbReference>
<dbReference type="InterPro" id="IPR012309">
    <property type="entry name" value="DNA_ligase_ATP-dep_C"/>
</dbReference>
<dbReference type="PROSITE" id="PS50160">
    <property type="entry name" value="DNA_LIGASE_A3"/>
    <property type="match status" value="1"/>
</dbReference>
<dbReference type="InterPro" id="IPR000977">
    <property type="entry name" value="DNA_ligase_ATP-dep"/>
</dbReference>
<feature type="compositionally biased region" description="Basic and acidic residues" evidence="16">
    <location>
        <begin position="15"/>
        <end position="26"/>
    </location>
</feature>
<evidence type="ECO:0000313" key="19">
    <source>
        <dbReference type="Proteomes" id="UP001157974"/>
    </source>
</evidence>
<dbReference type="GO" id="GO:0071897">
    <property type="term" value="P:DNA biosynthetic process"/>
    <property type="evidence" value="ECO:0007669"/>
    <property type="project" value="InterPro"/>
</dbReference>
<keyword evidence="10 14" id="KW-0234">DNA repair</keyword>
<dbReference type="Gene3D" id="1.10.3260.10">
    <property type="entry name" value="DNA ligase, ATP-dependent, N-terminal domain"/>
    <property type="match status" value="1"/>
</dbReference>
<gene>
    <name evidence="18" type="ORF">NDN08_002955</name>
</gene>
<feature type="compositionally biased region" description="Basic and acidic residues" evidence="16">
    <location>
        <begin position="53"/>
        <end position="64"/>
    </location>
</feature>
<keyword evidence="19" id="KW-1185">Reference proteome</keyword>
<keyword evidence="12" id="KW-0131">Cell cycle</keyword>
<evidence type="ECO:0000256" key="9">
    <source>
        <dbReference type="ARBA" id="ARBA00023172"/>
    </source>
</evidence>
<reference evidence="18 19" key="1">
    <citation type="journal article" date="2023" name="Nat. Commun.">
        <title>Origin of minicircular mitochondrial genomes in red algae.</title>
        <authorList>
            <person name="Lee Y."/>
            <person name="Cho C.H."/>
            <person name="Lee Y.M."/>
            <person name="Park S.I."/>
            <person name="Yang J.H."/>
            <person name="West J.A."/>
            <person name="Bhattacharya D."/>
            <person name="Yoon H.S."/>
        </authorList>
    </citation>
    <scope>NUCLEOTIDE SEQUENCE [LARGE SCALE GENOMIC DNA]</scope>
    <source>
        <strain evidence="18 19">CCMP1338</strain>
        <tissue evidence="18">Whole cell</tissue>
    </source>
</reference>
<accession>A0AAV8UZN0</accession>
<dbReference type="Proteomes" id="UP001157974">
    <property type="component" value="Unassembled WGS sequence"/>
</dbReference>
<keyword evidence="7 14" id="KW-0227">DNA damage</keyword>
<protein>
    <recommendedName>
        <fullName evidence="14">DNA ligase</fullName>
        <ecNumber evidence="14">6.5.1.1</ecNumber>
    </recommendedName>
</protein>
<comment type="similarity">
    <text evidence="2 15">Belongs to the ATP-dependent DNA ligase family.</text>
</comment>
<dbReference type="InterPro" id="IPR012308">
    <property type="entry name" value="DNA_ligase_ATP-dep_N"/>
</dbReference>
<evidence type="ECO:0000256" key="15">
    <source>
        <dbReference type="RuleBase" id="RU004196"/>
    </source>
</evidence>
<evidence type="ECO:0000256" key="5">
    <source>
        <dbReference type="ARBA" id="ARBA00022705"/>
    </source>
</evidence>
<evidence type="ECO:0000313" key="18">
    <source>
        <dbReference type="EMBL" id="KAJ8906462.1"/>
    </source>
</evidence>
<dbReference type="Pfam" id="PF04679">
    <property type="entry name" value="DNA_ligase_A_C"/>
    <property type="match status" value="1"/>
</dbReference>
<dbReference type="Pfam" id="PF04675">
    <property type="entry name" value="DNA_ligase_A_N"/>
    <property type="match status" value="1"/>
</dbReference>
<dbReference type="PROSITE" id="PS00333">
    <property type="entry name" value="DNA_LIGASE_A2"/>
    <property type="match status" value="1"/>
</dbReference>
<organism evidence="18 19">
    <name type="scientific">Rhodosorus marinus</name>
    <dbReference type="NCBI Taxonomy" id="101924"/>
    <lineage>
        <taxon>Eukaryota</taxon>
        <taxon>Rhodophyta</taxon>
        <taxon>Stylonematophyceae</taxon>
        <taxon>Stylonematales</taxon>
        <taxon>Stylonemataceae</taxon>
        <taxon>Rhodosorus</taxon>
    </lineage>
</organism>
<dbReference type="Gene3D" id="3.30.1490.70">
    <property type="match status" value="1"/>
</dbReference>
<feature type="compositionally biased region" description="Basic and acidic residues" evidence="16">
    <location>
        <begin position="35"/>
        <end position="44"/>
    </location>
</feature>
<dbReference type="GO" id="GO:0006281">
    <property type="term" value="P:DNA repair"/>
    <property type="evidence" value="ECO:0007669"/>
    <property type="project" value="UniProtKB-KW"/>
</dbReference>
<dbReference type="Pfam" id="PF01068">
    <property type="entry name" value="DNA_ligase_A_M"/>
    <property type="match status" value="1"/>
</dbReference>
<dbReference type="AlphaFoldDB" id="A0AAV8UZN0"/>
<dbReference type="GO" id="GO:0006273">
    <property type="term" value="P:lagging strand elongation"/>
    <property type="evidence" value="ECO:0007669"/>
    <property type="project" value="TreeGrafter"/>
</dbReference>
<dbReference type="GO" id="GO:0005739">
    <property type="term" value="C:mitochondrion"/>
    <property type="evidence" value="ECO:0007669"/>
    <property type="project" value="TreeGrafter"/>
</dbReference>
<evidence type="ECO:0000256" key="11">
    <source>
        <dbReference type="ARBA" id="ARBA00023242"/>
    </source>
</evidence>
<dbReference type="InterPro" id="IPR016059">
    <property type="entry name" value="DNA_ligase_ATP-dep_CS"/>
</dbReference>
<keyword evidence="8 14" id="KW-0067">ATP-binding</keyword>
<evidence type="ECO:0000256" key="12">
    <source>
        <dbReference type="ARBA" id="ARBA00023306"/>
    </source>
</evidence>
<comment type="catalytic activity">
    <reaction evidence="13 14">
        <text>ATP + (deoxyribonucleotide)n-3'-hydroxyl + 5'-phospho-(deoxyribonucleotide)m = (deoxyribonucleotide)n+m + AMP + diphosphate.</text>
        <dbReference type="EC" id="6.5.1.1"/>
    </reaction>
</comment>
<dbReference type="SUPFAM" id="SSF50249">
    <property type="entry name" value="Nucleic acid-binding proteins"/>
    <property type="match status" value="1"/>
</dbReference>
<evidence type="ECO:0000256" key="6">
    <source>
        <dbReference type="ARBA" id="ARBA00022741"/>
    </source>
</evidence>
<dbReference type="GO" id="GO:0006310">
    <property type="term" value="P:DNA recombination"/>
    <property type="evidence" value="ECO:0007669"/>
    <property type="project" value="UniProtKB-KW"/>
</dbReference>
<dbReference type="FunFam" id="2.40.50.140:FF:000062">
    <property type="entry name" value="DNA ligase"/>
    <property type="match status" value="1"/>
</dbReference>
<dbReference type="PANTHER" id="PTHR45674:SF4">
    <property type="entry name" value="DNA LIGASE 1"/>
    <property type="match status" value="1"/>
</dbReference>
<keyword evidence="6 14" id="KW-0547">Nucleotide-binding</keyword>
<evidence type="ECO:0000256" key="10">
    <source>
        <dbReference type="ARBA" id="ARBA00023204"/>
    </source>
</evidence>
<dbReference type="GO" id="GO:0005634">
    <property type="term" value="C:nucleus"/>
    <property type="evidence" value="ECO:0007669"/>
    <property type="project" value="UniProtKB-SubCell"/>
</dbReference>
<keyword evidence="4" id="KW-0132">Cell division</keyword>
<evidence type="ECO:0000256" key="7">
    <source>
        <dbReference type="ARBA" id="ARBA00022763"/>
    </source>
</evidence>
<dbReference type="PANTHER" id="PTHR45674">
    <property type="entry name" value="DNA LIGASE 1/3 FAMILY MEMBER"/>
    <property type="match status" value="1"/>
</dbReference>
<evidence type="ECO:0000259" key="17">
    <source>
        <dbReference type="PROSITE" id="PS50160"/>
    </source>
</evidence>
<feature type="region of interest" description="Disordered" evidence="16">
    <location>
        <begin position="1"/>
        <end position="125"/>
    </location>
</feature>
<dbReference type="Gene3D" id="3.30.470.30">
    <property type="entry name" value="DNA ligase/mRNA capping enzyme"/>
    <property type="match status" value="1"/>
</dbReference>
<dbReference type="GO" id="GO:0003910">
    <property type="term" value="F:DNA ligase (ATP) activity"/>
    <property type="evidence" value="ECO:0007669"/>
    <property type="project" value="UniProtKB-EC"/>
</dbReference>
<dbReference type="EC" id="6.5.1.1" evidence="14"/>
<dbReference type="SUPFAM" id="SSF56091">
    <property type="entry name" value="DNA ligase/mRNA capping enzyme, catalytic domain"/>
    <property type="match status" value="1"/>
</dbReference>
<dbReference type="EMBL" id="JAMWBK010000003">
    <property type="protein sequence ID" value="KAJ8906462.1"/>
    <property type="molecule type" value="Genomic_DNA"/>
</dbReference>
<evidence type="ECO:0000256" key="8">
    <source>
        <dbReference type="ARBA" id="ARBA00022840"/>
    </source>
</evidence>
<evidence type="ECO:0000256" key="14">
    <source>
        <dbReference type="RuleBase" id="RU000617"/>
    </source>
</evidence>
<dbReference type="InterPro" id="IPR012310">
    <property type="entry name" value="DNA_ligase_ATP-dep_cent"/>
</dbReference>
<evidence type="ECO:0000256" key="3">
    <source>
        <dbReference type="ARBA" id="ARBA00022598"/>
    </source>
</evidence>
<dbReference type="Gene3D" id="2.40.50.140">
    <property type="entry name" value="Nucleic acid-binding proteins"/>
    <property type="match status" value="1"/>
</dbReference>
<keyword evidence="3 14" id="KW-0436">Ligase</keyword>
<sequence length="739" mass="81726">MTKVQATISSFWSKGSEKKAKPRTDGGGEGVADATEPKRARKENVQSSNSVEVMDREADVKVPKTDAGTVQDDAEAKKVEVEKETTTEERATKKKAVAVRKLTSETGEKSKNAEAETSTDKASGATWKAGQPVPYQFLAVGFGKVESITGRLEITDILRRMFQTIVETTPEDLLPAVYICVNKLGAPQEGLEIGVGEGILIKALSHTCGKSVNALKDEFRKVGDLGDLAASMKASQRTVFKPAPLTVRSVFKEFKAIAKSSGRSAMDEKRARIQKLLVASEGAETKYLARAFQGKLRIHIADKSILAALAESFPRPEETVERVGSDMSAASLLTHAYNQHPVWDTMLNYLLNNRVVDSGILDACKLTTGVPISPMLAKPTKGIDEVVEKFSDQPFTCEYKYDGERAQIHHLADGSIQIYSRNAENQSEKYPDVKLAMKDVLGPDYSNSEYILDAEVVAINPQTNHILPFQSLQTRARRDVSVAEVKVAVCVFAFDLLYFDKPLIHDPLKQRREKLRACFVEKEPVFTFAKGCDMNDPGEITDYLHESVKGGCEGLMVKQLLGPAATYEPANRSQNWLKVKKDYLEGLTDSLDLVPIAGYYGKGKRTGVFGAFLLACYNPESEQYETTCKIGTGFSEAQLTEFSEFYNEKDRIIGGRKSYYVFSGSTSLEPDVWFEESQVWEVRCADLTVSPAHTAAIGSVDPEKGISLRFPRFLRIRPDREPQNASSSEQIMEMYLAQP</sequence>
<evidence type="ECO:0000256" key="13">
    <source>
        <dbReference type="ARBA" id="ARBA00034003"/>
    </source>
</evidence>
<evidence type="ECO:0000256" key="4">
    <source>
        <dbReference type="ARBA" id="ARBA00022618"/>
    </source>
</evidence>
<dbReference type="CDD" id="cd07969">
    <property type="entry name" value="OBF_DNA_ligase_I"/>
    <property type="match status" value="1"/>
</dbReference>
<dbReference type="SUPFAM" id="SSF117018">
    <property type="entry name" value="ATP-dependent DNA ligase DNA-binding domain"/>
    <property type="match status" value="1"/>
</dbReference>
<evidence type="ECO:0000256" key="2">
    <source>
        <dbReference type="ARBA" id="ARBA00007572"/>
    </source>
</evidence>
<feature type="compositionally biased region" description="Basic and acidic residues" evidence="16">
    <location>
        <begin position="74"/>
        <end position="91"/>
    </location>
</feature>
<feature type="domain" description="ATP-dependent DNA ligase family profile" evidence="17">
    <location>
        <begin position="482"/>
        <end position="618"/>
    </location>
</feature>